<evidence type="ECO:0000313" key="1">
    <source>
        <dbReference type="EMBL" id="DAD73852.1"/>
    </source>
</evidence>
<protein>
    <submittedName>
        <fullName evidence="1">Uncharacterized protein</fullName>
    </submittedName>
</protein>
<dbReference type="EMBL" id="BK014746">
    <property type="protein sequence ID" value="DAD73852.1"/>
    <property type="molecule type" value="Genomic_DNA"/>
</dbReference>
<sequence>MSMTLKVFCRSATNFDGEKTLLLKRYETAMNYKAQKYTDRILEFKIYAMAL</sequence>
<proteinExistence type="predicted"/>
<accession>A0A8S5LV33</accession>
<organism evidence="1">
    <name type="scientific">Podoviridae sp. ctC2p8</name>
    <dbReference type="NCBI Taxonomy" id="2826546"/>
    <lineage>
        <taxon>Viruses</taxon>
        <taxon>Duplodnaviria</taxon>
        <taxon>Heunggongvirae</taxon>
        <taxon>Uroviricota</taxon>
        <taxon>Caudoviricetes</taxon>
    </lineage>
</organism>
<name>A0A8S5LV33_9CAUD</name>
<reference evidence="1" key="1">
    <citation type="journal article" date="2021" name="Proc. Natl. Acad. Sci. U.S.A.">
        <title>A Catalog of Tens of Thousands of Viruses from Human Metagenomes Reveals Hidden Associations with Chronic Diseases.</title>
        <authorList>
            <person name="Tisza M.J."/>
            <person name="Buck C.B."/>
        </authorList>
    </citation>
    <scope>NUCLEOTIDE SEQUENCE</scope>
    <source>
        <strain evidence="1">CtC2p8</strain>
    </source>
</reference>